<dbReference type="EMBL" id="CP001055">
    <property type="protein sequence ID" value="ACC97778.1"/>
    <property type="molecule type" value="Genomic_DNA"/>
</dbReference>
<keyword evidence="3" id="KW-0812">Transmembrane</keyword>
<name>B2KB19_ELUMP</name>
<dbReference type="InterPro" id="IPR012902">
    <property type="entry name" value="N_methyl_site"/>
</dbReference>
<dbReference type="AlphaFoldDB" id="B2KB19"/>
<dbReference type="PANTHER" id="PTHR30093">
    <property type="entry name" value="GENERAL SECRETION PATHWAY PROTEIN G"/>
    <property type="match status" value="1"/>
</dbReference>
<dbReference type="RefSeq" id="WP_012414393.1">
    <property type="nucleotide sequence ID" value="NC_010644.1"/>
</dbReference>
<dbReference type="Pfam" id="PF07963">
    <property type="entry name" value="N_methyl"/>
    <property type="match status" value="1"/>
</dbReference>
<dbReference type="GO" id="GO:0016020">
    <property type="term" value="C:membrane"/>
    <property type="evidence" value="ECO:0007669"/>
    <property type="project" value="UniProtKB-SubCell"/>
</dbReference>
<evidence type="ECO:0000256" key="3">
    <source>
        <dbReference type="ARBA" id="ARBA00022692"/>
    </source>
</evidence>
<sequence>MKKGFTLIELLVVVLIIGILAAIAMPQYTKAVEKSRTSEIAINTKALFEAENRYFLATGTYPSDPASELDISLPSNCATASTTSGTVISYDCGKFVYMFNTNSPHVTGRRVGSSYEGYRIASTEDGLLCYMFSGVNNFNKLKELCKSLGYKCKVSSGSTLTDC</sequence>
<evidence type="ECO:0000256" key="4">
    <source>
        <dbReference type="ARBA" id="ARBA00022989"/>
    </source>
</evidence>
<accession>B2KB19</accession>
<dbReference type="STRING" id="445932.Emin_0216"/>
<keyword evidence="7" id="KW-1185">Reference proteome</keyword>
<keyword evidence="5" id="KW-0472">Membrane</keyword>
<evidence type="ECO:0000313" key="7">
    <source>
        <dbReference type="Proteomes" id="UP000001029"/>
    </source>
</evidence>
<evidence type="ECO:0000313" key="6">
    <source>
        <dbReference type="EMBL" id="ACC97778.1"/>
    </source>
</evidence>
<gene>
    <name evidence="6" type="ordered locus">Emin_0216</name>
</gene>
<organism evidence="6 7">
    <name type="scientific">Elusimicrobium minutum (strain Pei191)</name>
    <dbReference type="NCBI Taxonomy" id="445932"/>
    <lineage>
        <taxon>Bacteria</taxon>
        <taxon>Pseudomonadati</taxon>
        <taxon>Elusimicrobiota</taxon>
        <taxon>Elusimicrobia</taxon>
        <taxon>Elusimicrobiales</taxon>
        <taxon>Elusimicrobiaceae</taxon>
        <taxon>Elusimicrobium</taxon>
    </lineage>
</organism>
<dbReference type="PANTHER" id="PTHR30093:SF44">
    <property type="entry name" value="TYPE II SECRETION SYSTEM CORE PROTEIN G"/>
    <property type="match status" value="1"/>
</dbReference>
<comment type="subcellular location">
    <subcellularLocation>
        <location evidence="1">Membrane</location>
        <topology evidence="1">Single-pass membrane protein</topology>
    </subcellularLocation>
</comment>
<dbReference type="HOGENOM" id="CLU_091705_3_0_0"/>
<protein>
    <submittedName>
        <fullName evidence="6">PilE-like protein</fullName>
    </submittedName>
</protein>
<dbReference type="Gene3D" id="3.30.700.10">
    <property type="entry name" value="Glycoprotein, Type 4 Pilin"/>
    <property type="match status" value="1"/>
</dbReference>
<dbReference type="InterPro" id="IPR045584">
    <property type="entry name" value="Pilin-like"/>
</dbReference>
<reference evidence="6 7" key="1">
    <citation type="journal article" date="2009" name="Appl. Environ. Microbiol.">
        <title>Genomic analysis of 'Elusimicrobium minutum,' the first cultivated representative of the phylum 'Elusimicrobia' (formerly termite group 1).</title>
        <authorList>
            <person name="Herlemann D.P.R."/>
            <person name="Geissinger O."/>
            <person name="Ikeda-Ohtsubo W."/>
            <person name="Kunin V."/>
            <person name="Sun H."/>
            <person name="Lapidus A."/>
            <person name="Hugenholtz P."/>
            <person name="Brune A."/>
        </authorList>
    </citation>
    <scope>NUCLEOTIDE SEQUENCE [LARGE SCALE GENOMIC DNA]</scope>
    <source>
        <strain evidence="6 7">Pei191</strain>
    </source>
</reference>
<evidence type="ECO:0000256" key="2">
    <source>
        <dbReference type="ARBA" id="ARBA00022481"/>
    </source>
</evidence>
<keyword evidence="2" id="KW-0488">Methylation</keyword>
<evidence type="ECO:0000256" key="1">
    <source>
        <dbReference type="ARBA" id="ARBA00004167"/>
    </source>
</evidence>
<dbReference type="SUPFAM" id="SSF54523">
    <property type="entry name" value="Pili subunits"/>
    <property type="match status" value="1"/>
</dbReference>
<dbReference type="PROSITE" id="PS00409">
    <property type="entry name" value="PROKAR_NTER_METHYL"/>
    <property type="match status" value="1"/>
</dbReference>
<dbReference type="Proteomes" id="UP000001029">
    <property type="component" value="Chromosome"/>
</dbReference>
<dbReference type="NCBIfam" id="TIGR02532">
    <property type="entry name" value="IV_pilin_GFxxxE"/>
    <property type="match status" value="1"/>
</dbReference>
<dbReference type="KEGG" id="emi:Emin_0216"/>
<keyword evidence="4" id="KW-1133">Transmembrane helix</keyword>
<evidence type="ECO:0000256" key="5">
    <source>
        <dbReference type="ARBA" id="ARBA00023136"/>
    </source>
</evidence>
<proteinExistence type="predicted"/>